<dbReference type="InterPro" id="IPR050266">
    <property type="entry name" value="AB_hydrolase_sf"/>
</dbReference>
<keyword evidence="5" id="KW-1185">Reference proteome</keyword>
<dbReference type="PANTHER" id="PTHR43798">
    <property type="entry name" value="MONOACYLGLYCEROL LIPASE"/>
    <property type="match status" value="1"/>
</dbReference>
<dbReference type="PANTHER" id="PTHR43798:SF31">
    <property type="entry name" value="AB HYDROLASE SUPERFAMILY PROTEIN YCLE"/>
    <property type="match status" value="1"/>
</dbReference>
<comment type="caution">
    <text evidence="4">The sequence shown here is derived from an EMBL/GenBank/DDBJ whole genome shotgun (WGS) entry which is preliminary data.</text>
</comment>
<dbReference type="SUPFAM" id="SSF53474">
    <property type="entry name" value="alpha/beta-Hydrolases"/>
    <property type="match status" value="1"/>
</dbReference>
<dbReference type="EMBL" id="JBEPLM010000007">
    <property type="protein sequence ID" value="MET3594495.1"/>
    <property type="molecule type" value="Genomic_DNA"/>
</dbReference>
<feature type="transmembrane region" description="Helical" evidence="2">
    <location>
        <begin position="6"/>
        <end position="27"/>
    </location>
</feature>
<dbReference type="InterPro" id="IPR029058">
    <property type="entry name" value="AB_hydrolase_fold"/>
</dbReference>
<evidence type="ECO:0000256" key="2">
    <source>
        <dbReference type="SAM" id="Phobius"/>
    </source>
</evidence>
<keyword evidence="2" id="KW-1133">Transmembrane helix</keyword>
<dbReference type="PRINTS" id="PR00111">
    <property type="entry name" value="ABHYDROLASE"/>
</dbReference>
<dbReference type="PRINTS" id="PR00412">
    <property type="entry name" value="EPOXHYDRLASE"/>
</dbReference>
<evidence type="ECO:0000259" key="3">
    <source>
        <dbReference type="Pfam" id="PF00561"/>
    </source>
</evidence>
<dbReference type="Pfam" id="PF00561">
    <property type="entry name" value="Abhydrolase_1"/>
    <property type="match status" value="1"/>
</dbReference>
<gene>
    <name evidence="4" type="ORF">ABID26_003903</name>
</gene>
<keyword evidence="1" id="KW-0378">Hydrolase</keyword>
<keyword evidence="2" id="KW-0812">Transmembrane</keyword>
<dbReference type="Proteomes" id="UP001549036">
    <property type="component" value="Unassembled WGS sequence"/>
</dbReference>
<dbReference type="Gene3D" id="3.40.50.1820">
    <property type="entry name" value="alpha/beta hydrolase"/>
    <property type="match status" value="1"/>
</dbReference>
<reference evidence="4 5" key="1">
    <citation type="submission" date="2024-06" db="EMBL/GenBank/DDBJ databases">
        <title>Genomic Encyclopedia of Type Strains, Phase IV (KMG-IV): sequencing the most valuable type-strain genomes for metagenomic binning, comparative biology and taxonomic classification.</title>
        <authorList>
            <person name="Goeker M."/>
        </authorList>
    </citation>
    <scope>NUCLEOTIDE SEQUENCE [LARGE SCALE GENOMIC DNA]</scope>
    <source>
        <strain evidence="4 5">DSM 29846</strain>
    </source>
</reference>
<protein>
    <submittedName>
        <fullName evidence="4">Pimeloyl-ACP methyl ester carboxylesterase</fullName>
    </submittedName>
</protein>
<feature type="domain" description="AB hydrolase-1" evidence="3">
    <location>
        <begin position="59"/>
        <end position="297"/>
    </location>
</feature>
<evidence type="ECO:0000256" key="1">
    <source>
        <dbReference type="ARBA" id="ARBA00022801"/>
    </source>
</evidence>
<keyword evidence="2" id="KW-0472">Membrane</keyword>
<dbReference type="InterPro" id="IPR000073">
    <property type="entry name" value="AB_hydrolase_1"/>
</dbReference>
<organism evidence="4 5">
    <name type="scientific">Mesorhizobium shonense</name>
    <dbReference type="NCBI Taxonomy" id="1209948"/>
    <lineage>
        <taxon>Bacteria</taxon>
        <taxon>Pseudomonadati</taxon>
        <taxon>Pseudomonadota</taxon>
        <taxon>Alphaproteobacteria</taxon>
        <taxon>Hyphomicrobiales</taxon>
        <taxon>Phyllobacteriaceae</taxon>
        <taxon>Mesorhizobium</taxon>
    </lineage>
</organism>
<name>A0ABV2HV53_9HYPH</name>
<accession>A0ABV2HV53</accession>
<evidence type="ECO:0000313" key="5">
    <source>
        <dbReference type="Proteomes" id="UP001549036"/>
    </source>
</evidence>
<dbReference type="InterPro" id="IPR000639">
    <property type="entry name" value="Epox_hydrolase-like"/>
</dbReference>
<evidence type="ECO:0000313" key="4">
    <source>
        <dbReference type="EMBL" id="MET3594495.1"/>
    </source>
</evidence>
<sequence>MPDIATLNGVILLLAAGTAGLALYNGLQARWALRGCRFGRFVEVRGVRLHVIEGGEGMPLLLLHGNGASAEDFMTSGIFDKTAPHYRVLAFDRPGFGRSSRPIGRVWSAAAQADLIDAAAAKLGLGCYIALGHSWGATVALEMARRCPGSVAGIVLVSGYHYPSPRFELALSALPALPLIGTVVRHTLLPPLVRLGWGWSMRKIFGPAAISSAFAAATRELACRPSQLRSIAAESFLMWVAAAFARSRHADICVPVGIIAGASDQLFDAPAEALRLHAELLNSMVDIVPDAGHMVHQTAPQAVIAMIDKIAALSSVGDARLSGR</sequence>
<proteinExistence type="predicted"/>
<dbReference type="RefSeq" id="WP_292374159.1">
    <property type="nucleotide sequence ID" value="NZ_JBEPLM010000007.1"/>
</dbReference>